<protein>
    <recommendedName>
        <fullName evidence="1">HEPN domain-containing protein</fullName>
    </recommendedName>
</protein>
<accession>A0A074KSL2</accession>
<keyword evidence="3" id="KW-1185">Reference proteome</keyword>
<dbReference type="STRING" id="1048983.EL17_15140"/>
<dbReference type="PROSITE" id="PS50910">
    <property type="entry name" value="HEPN"/>
    <property type="match status" value="1"/>
</dbReference>
<gene>
    <name evidence="2" type="ORF">EL17_15140</name>
</gene>
<dbReference type="Pfam" id="PF05168">
    <property type="entry name" value="HEPN"/>
    <property type="match status" value="1"/>
</dbReference>
<dbReference type="Proteomes" id="UP000027821">
    <property type="component" value="Unassembled WGS sequence"/>
</dbReference>
<proteinExistence type="predicted"/>
<dbReference type="InterPro" id="IPR007842">
    <property type="entry name" value="HEPN_dom"/>
</dbReference>
<dbReference type="eggNOG" id="COG2250">
    <property type="taxonomic scope" value="Bacteria"/>
</dbReference>
<comment type="caution">
    <text evidence="2">The sequence shown here is derived from an EMBL/GenBank/DDBJ whole genome shotgun (WGS) entry which is preliminary data.</text>
</comment>
<dbReference type="OrthoDB" id="1321649at2"/>
<reference evidence="2 3" key="1">
    <citation type="submission" date="2014-04" db="EMBL/GenBank/DDBJ databases">
        <title>Characterization and application of a salt tolerant electro-active bacterium.</title>
        <authorList>
            <person name="Yang L."/>
            <person name="Wei S."/>
            <person name="Tay Q.X.M."/>
        </authorList>
    </citation>
    <scope>NUCLEOTIDE SEQUENCE [LARGE SCALE GENOMIC DNA]</scope>
    <source>
        <strain evidence="2 3">LY1</strain>
    </source>
</reference>
<name>A0A074KSL2_9BACT</name>
<dbReference type="AlphaFoldDB" id="A0A074KSL2"/>
<dbReference type="RefSeq" id="WP_035076091.1">
    <property type="nucleotide sequence ID" value="NZ_JMIH01000023.1"/>
</dbReference>
<evidence type="ECO:0000313" key="3">
    <source>
        <dbReference type="Proteomes" id="UP000027821"/>
    </source>
</evidence>
<sequence>MNAWTKANEIDLHGQIRIKEQLYDMYRGWTGFSSDYEKEGKPLECAFPIENLIMIFKKLSTDAPSLKPPPPLIRRFRHIEEEDLLLQLVKSLVVLVDPDSLLLLEQPADEKGEGINFKQVFVVMPSAVKWDKDSLGAHLEFLVSGRFNFSLQVINRGQLFHNFESSDLFFQIFHPCFQVLYSRPGMKPVPEEIRKHLDEAKKIALRRFTIHAQRSRVFVVLSAKARELGQNGMSLYLLHQSFELLLRGLIKAWGQKEKKTHDLKTLIFICKRWVPLLNNLFTNEPDLLRLLNNAYIDARYNMGFSVQEDILDAGTKKIESFLSYTEKEMSRVLR</sequence>
<evidence type="ECO:0000313" key="2">
    <source>
        <dbReference type="EMBL" id="KEO72951.1"/>
    </source>
</evidence>
<dbReference type="Gene3D" id="1.20.120.330">
    <property type="entry name" value="Nucleotidyltransferases domain 2"/>
    <property type="match status" value="1"/>
</dbReference>
<feature type="domain" description="HEPN" evidence="1">
    <location>
        <begin position="212"/>
        <end position="328"/>
    </location>
</feature>
<dbReference type="SUPFAM" id="SSF81593">
    <property type="entry name" value="Nucleotidyltransferase substrate binding subunit/domain"/>
    <property type="match status" value="1"/>
</dbReference>
<organism evidence="2 3">
    <name type="scientific">Anditalea andensis</name>
    <dbReference type="NCBI Taxonomy" id="1048983"/>
    <lineage>
        <taxon>Bacteria</taxon>
        <taxon>Pseudomonadati</taxon>
        <taxon>Bacteroidota</taxon>
        <taxon>Cytophagia</taxon>
        <taxon>Cytophagales</taxon>
        <taxon>Cytophagaceae</taxon>
        <taxon>Anditalea</taxon>
    </lineage>
</organism>
<dbReference type="EMBL" id="JMIH01000023">
    <property type="protein sequence ID" value="KEO72951.1"/>
    <property type="molecule type" value="Genomic_DNA"/>
</dbReference>
<evidence type="ECO:0000259" key="1">
    <source>
        <dbReference type="PROSITE" id="PS50910"/>
    </source>
</evidence>